<gene>
    <name evidence="1" type="ORF">CONPUDRAFT_147751</name>
</gene>
<dbReference type="RefSeq" id="XP_007775424.1">
    <property type="nucleotide sequence ID" value="XM_007777234.1"/>
</dbReference>
<sequence length="227" mass="26152">MFPPTGPPTLQEIRQVARKTASALGEAGYRCCLFGSVACSMYGMRNRTPNDVDMVVFTSHDPEGLKQTLVDADDRYFTLPAQTPDETYEVLWFSLRSSGRRQRQCKVDILVTGTLGLPSVPRSKVEHTNVPGIPCVPMIVLLGMKLRGWEDHCEAYEPRYFNKQYDDVEDIVETLQIAVDRGDHLEDALWLPRRFREEMEDRVRSFVWDVRMDTAELWRELGFDGDW</sequence>
<dbReference type="eggNOG" id="ENOG502SQ2J">
    <property type="taxonomic scope" value="Eukaryota"/>
</dbReference>
<evidence type="ECO:0000313" key="1">
    <source>
        <dbReference type="EMBL" id="EIW74406.1"/>
    </source>
</evidence>
<dbReference type="AlphaFoldDB" id="R7SE07"/>
<proteinExistence type="predicted"/>
<organism evidence="1 2">
    <name type="scientific">Coniophora puteana (strain RWD-64-598)</name>
    <name type="common">Brown rot fungus</name>
    <dbReference type="NCBI Taxonomy" id="741705"/>
    <lineage>
        <taxon>Eukaryota</taxon>
        <taxon>Fungi</taxon>
        <taxon>Dikarya</taxon>
        <taxon>Basidiomycota</taxon>
        <taxon>Agaricomycotina</taxon>
        <taxon>Agaricomycetes</taxon>
        <taxon>Agaricomycetidae</taxon>
        <taxon>Boletales</taxon>
        <taxon>Coniophorineae</taxon>
        <taxon>Coniophoraceae</taxon>
        <taxon>Coniophora</taxon>
    </lineage>
</organism>
<dbReference type="EMBL" id="JH711592">
    <property type="protein sequence ID" value="EIW74406.1"/>
    <property type="molecule type" value="Genomic_DNA"/>
</dbReference>
<dbReference type="KEGG" id="cput:CONPUDRAFT_147751"/>
<dbReference type="OMA" id="LYPHTAN"/>
<evidence type="ECO:0000313" key="2">
    <source>
        <dbReference type="Proteomes" id="UP000053558"/>
    </source>
</evidence>
<dbReference type="OrthoDB" id="3133286at2759"/>
<name>R7SE07_CONPW</name>
<dbReference type="Gene3D" id="3.30.460.40">
    <property type="match status" value="1"/>
</dbReference>
<dbReference type="GeneID" id="19202369"/>
<keyword evidence="2" id="KW-1185">Reference proteome</keyword>
<accession>R7SE07</accession>
<protein>
    <recommendedName>
        <fullName evidence="3">Nucleotidyltransferase</fullName>
    </recommendedName>
</protein>
<reference evidence="2" key="1">
    <citation type="journal article" date="2012" name="Science">
        <title>The Paleozoic origin of enzymatic lignin decomposition reconstructed from 31 fungal genomes.</title>
        <authorList>
            <person name="Floudas D."/>
            <person name="Binder M."/>
            <person name="Riley R."/>
            <person name="Barry K."/>
            <person name="Blanchette R.A."/>
            <person name="Henrissat B."/>
            <person name="Martinez A.T."/>
            <person name="Otillar R."/>
            <person name="Spatafora J.W."/>
            <person name="Yadav J.S."/>
            <person name="Aerts A."/>
            <person name="Benoit I."/>
            <person name="Boyd A."/>
            <person name="Carlson A."/>
            <person name="Copeland A."/>
            <person name="Coutinho P.M."/>
            <person name="de Vries R.P."/>
            <person name="Ferreira P."/>
            <person name="Findley K."/>
            <person name="Foster B."/>
            <person name="Gaskell J."/>
            <person name="Glotzer D."/>
            <person name="Gorecki P."/>
            <person name="Heitman J."/>
            <person name="Hesse C."/>
            <person name="Hori C."/>
            <person name="Igarashi K."/>
            <person name="Jurgens J.A."/>
            <person name="Kallen N."/>
            <person name="Kersten P."/>
            <person name="Kohler A."/>
            <person name="Kuees U."/>
            <person name="Kumar T.K.A."/>
            <person name="Kuo A."/>
            <person name="LaButti K."/>
            <person name="Larrondo L.F."/>
            <person name="Lindquist E."/>
            <person name="Ling A."/>
            <person name="Lombard V."/>
            <person name="Lucas S."/>
            <person name="Lundell T."/>
            <person name="Martin R."/>
            <person name="McLaughlin D.J."/>
            <person name="Morgenstern I."/>
            <person name="Morin E."/>
            <person name="Murat C."/>
            <person name="Nagy L.G."/>
            <person name="Nolan M."/>
            <person name="Ohm R.A."/>
            <person name="Patyshakuliyeva A."/>
            <person name="Rokas A."/>
            <person name="Ruiz-Duenas F.J."/>
            <person name="Sabat G."/>
            <person name="Salamov A."/>
            <person name="Samejima M."/>
            <person name="Schmutz J."/>
            <person name="Slot J.C."/>
            <person name="St John F."/>
            <person name="Stenlid J."/>
            <person name="Sun H."/>
            <person name="Sun S."/>
            <person name="Syed K."/>
            <person name="Tsang A."/>
            <person name="Wiebenga A."/>
            <person name="Young D."/>
            <person name="Pisabarro A."/>
            <person name="Eastwood D.C."/>
            <person name="Martin F."/>
            <person name="Cullen D."/>
            <person name="Grigoriev I.V."/>
            <person name="Hibbett D.S."/>
        </authorList>
    </citation>
    <scope>NUCLEOTIDE SEQUENCE [LARGE SCALE GENOMIC DNA]</scope>
    <source>
        <strain evidence="2">RWD-64-598 SS2</strain>
    </source>
</reference>
<dbReference type="Proteomes" id="UP000053558">
    <property type="component" value="Unassembled WGS sequence"/>
</dbReference>
<evidence type="ECO:0008006" key="3">
    <source>
        <dbReference type="Google" id="ProtNLM"/>
    </source>
</evidence>